<evidence type="ECO:0000259" key="2">
    <source>
        <dbReference type="Pfam" id="PF12231"/>
    </source>
</evidence>
<feature type="region of interest" description="Disordered" evidence="1">
    <location>
        <begin position="159"/>
        <end position="181"/>
    </location>
</feature>
<sequence length="1609" mass="180660">MSTKPDGDMHREKKMRAIDMLNHFINKRSQAKAKSVSPTARNWKNSRLSPPNTEEPNEDANNVSPTPKRRKFAQSSPVRKPEEPVLSTDVQLKLPATESLNDKAEGSPGTKSVAFSDKLDSSPTQRTMNSSPRQTPASAPSKSILRNPIEFQKNVSLMADPAGKPKSKLAGRGGQVNDTSDDIDPTSLAFWEFGEVHKMLDSSNFKEFQKIIEGGLEILANNERSHVARRFEVYASFNNIIPPNNLKYHSELIEKKFDILIHNLKKIIEVCLPHLRTEQEKLLGAGNKKNPFGSRLYIQIVRLFGSLLAHYRVMRALTKLPSLKEQLGEVLELSKEALVHPNANKVIIGAQYTLLAYEKYGAYFLQKEDVMSIIRSVIRTKDIQSTNLICEKLHLMRKFLSKYTSVMLEIIPEWLPSEVLAQILSDEEVHSLSILQAGIAVVLDLLKKSLDSSAIHQTINRCIRNTLAKDVMPEGAQNRSVHGHSLEWGSTTLEEMLQKEITFLIISKKEIKFAMDLWLAMMGLLYNTTEALLELSDTDERGWLRLNHICFLSGNSSAKFIALKAWRIITYYSWAHVQGKSLHHDHALIRLLKMPFEFSSTSHLEPDVCEGLIYYLTGMVFVTCGNSKAQEQKTFRFFWENLISPIYHDFLFTSDSIKLKSAAIKLLAVLIDGKSETGTSKTKSSFPLKVIASVGVTMKEIEPVPADTVDDAYELVLTLVSNALSIDSSEWATRFELFDSMLRLLPAEFIDDTHLTIFLDLVSRLFSQASLPKDPSTVLCPLVLSLTGPFANFVFESSKNFQKLLKGVDHFYGQDSEIRLTLMKEFSKKLRRQISEFTIIERFLEVGDLSCQRYASNWIGSVLLPNTLTTSELHSFASIVKLLLSPQAIGALLNFCLNSKDKPDICELLNIDDWGDEKVAILVKAVVSLSSNKLVPSLAVKLQKMLPSRVSLFNELFTTLQTLKYEELIRHVIIANPEAANGIILLNGTQAPAVLPKGLPRDTLSYFVSQLPNFDENAQLGMIKWILDMNEADLLFADRGEWKDCVFLRIGKDGEFSNEFKILIADAISQLYEKQSWKNLSKCILYCMTCGQVPCVEQVYVRMRDKRRENNSPKSPKADECKSLNSILSESIKEIYQGDAIDTAFEVTTSLIELKKVQNFSSCREEFLNFFIIRASNFVSVEQAIALELFERFIAVLMECFDEIILSFVESILSSILKVLTDHSLQVFGLLNHHLTLKGHLFHKLENYKTLLEKSGESKLVKENVEAQCSNGGPTLLEPIHTGTTSNASDMGQDKNQSDDINKAAVSYIIEVPATQGISKSAESTEGRDSQRDMNIVTSTIIHDTVESTEISSFVKMDVASQKASEEVAREHESSDGFSLTPVAQAIPVTYPVAQTSVEEITTNKHKDAQDPGQKKGANIDKKKEATVESNDDFAPAETDQDDEFLLAMEQKLETTSNKLAPIIGQNPPEQNKLQSVSLDDVDAPASSKIRFPIFNSSKFQGRSVKVLNNTTNLTQNAKNADEKEPDNNARSNGQTLEESRCSEDAVSRDATPSLRMHFPSKKARKLVNRVRAFTAEDLSHLPPEEKRNLRIELLDFLMSLEHEHGFYQ</sequence>
<feature type="compositionally biased region" description="Basic and acidic residues" evidence="1">
    <location>
        <begin position="1538"/>
        <end position="1548"/>
    </location>
</feature>
<dbReference type="eggNOG" id="ENOG502QPT7">
    <property type="taxonomic scope" value="Eukaryota"/>
</dbReference>
<name>G8ZT45_TORDE</name>
<reference evidence="3 4" key="1">
    <citation type="journal article" date="2011" name="Proc. Natl. Acad. Sci. U.S.A.">
        <title>Evolutionary erosion of yeast sex chromosomes by mating-type switching accidents.</title>
        <authorList>
            <person name="Gordon J.L."/>
            <person name="Armisen D."/>
            <person name="Proux-Wera E."/>
            <person name="Oheigeartaigh S.S."/>
            <person name="Byrne K.P."/>
            <person name="Wolfe K.H."/>
        </authorList>
    </citation>
    <scope>NUCLEOTIDE SEQUENCE [LARGE SCALE GENOMIC DNA]</scope>
    <source>
        <strain evidence="4">ATCC 10662 / CBS 1146 / NBRC 0425 / NCYC 2629 / NRRL Y-866</strain>
    </source>
</reference>
<dbReference type="InterPro" id="IPR016024">
    <property type="entry name" value="ARM-type_fold"/>
</dbReference>
<organism evidence="3 4">
    <name type="scientific">Torulaspora delbrueckii</name>
    <name type="common">Yeast</name>
    <name type="synonym">Candida colliculosa</name>
    <dbReference type="NCBI Taxonomy" id="4950"/>
    <lineage>
        <taxon>Eukaryota</taxon>
        <taxon>Fungi</taxon>
        <taxon>Dikarya</taxon>
        <taxon>Ascomycota</taxon>
        <taxon>Saccharomycotina</taxon>
        <taxon>Saccharomycetes</taxon>
        <taxon>Saccharomycetales</taxon>
        <taxon>Saccharomycetaceae</taxon>
        <taxon>Torulaspora</taxon>
    </lineage>
</organism>
<feature type="compositionally biased region" description="Basic and acidic residues" evidence="1">
    <location>
        <begin position="1403"/>
        <end position="1427"/>
    </location>
</feature>
<dbReference type="EMBL" id="HE616745">
    <property type="protein sequence ID" value="CCE91789.1"/>
    <property type="molecule type" value="Genomic_DNA"/>
</dbReference>
<dbReference type="CDD" id="cd14267">
    <property type="entry name" value="Rif1_CTD_C-II_like"/>
    <property type="match status" value="1"/>
</dbReference>
<dbReference type="RefSeq" id="XP_003681000.1">
    <property type="nucleotide sequence ID" value="XM_003680952.1"/>
</dbReference>
<dbReference type="Gene3D" id="6.10.140.1760">
    <property type="match status" value="1"/>
</dbReference>
<proteinExistence type="predicted"/>
<dbReference type="HOGENOM" id="CLU_002800_0_0_1"/>
<dbReference type="FunCoup" id="G8ZT45">
    <property type="interactions" value="121"/>
</dbReference>
<accession>G8ZT45</accession>
<dbReference type="SUPFAM" id="SSF48371">
    <property type="entry name" value="ARM repeat"/>
    <property type="match status" value="1"/>
</dbReference>
<dbReference type="Proteomes" id="UP000005627">
    <property type="component" value="Chromosome 4"/>
</dbReference>
<dbReference type="STRING" id="1076872.G8ZT45"/>
<evidence type="ECO:0000313" key="3">
    <source>
        <dbReference type="EMBL" id="CCE91789.1"/>
    </source>
</evidence>
<dbReference type="InterPro" id="IPR022031">
    <property type="entry name" value="Rif1_N"/>
</dbReference>
<dbReference type="OrthoDB" id="4070686at2759"/>
<dbReference type="InParanoid" id="G8ZT45"/>
<dbReference type="Pfam" id="PF12231">
    <property type="entry name" value="Rif1_N"/>
    <property type="match status" value="1"/>
</dbReference>
<feature type="compositionally biased region" description="Polar residues" evidence="1">
    <location>
        <begin position="121"/>
        <end position="141"/>
    </location>
</feature>
<feature type="region of interest" description="Disordered" evidence="1">
    <location>
        <begin position="1403"/>
        <end position="1437"/>
    </location>
</feature>
<feature type="region of interest" description="Disordered" evidence="1">
    <location>
        <begin position="24"/>
        <end position="142"/>
    </location>
</feature>
<dbReference type="KEGG" id="tdl:TDEL_0D02050"/>
<keyword evidence="4" id="KW-1185">Reference proteome</keyword>
<dbReference type="GeneID" id="11502224"/>
<evidence type="ECO:0000256" key="1">
    <source>
        <dbReference type="SAM" id="MobiDB-lite"/>
    </source>
</evidence>
<evidence type="ECO:0000313" key="4">
    <source>
        <dbReference type="Proteomes" id="UP000005627"/>
    </source>
</evidence>
<feature type="compositionally biased region" description="Polar residues" evidence="1">
    <location>
        <begin position="36"/>
        <end position="65"/>
    </location>
</feature>
<gene>
    <name evidence="3" type="primary">TDEL0D02050</name>
    <name evidence="3" type="ORF">TDEL_0D02050</name>
</gene>
<feature type="domain" description="Telomere-associated protein Rif1 N-terminal" evidence="2">
    <location>
        <begin position="226"/>
        <end position="625"/>
    </location>
</feature>
<protein>
    <recommendedName>
        <fullName evidence="2">Telomere-associated protein Rif1 N-terminal domain-containing protein</fullName>
    </recommendedName>
</protein>
<feature type="region of interest" description="Disordered" evidence="1">
    <location>
        <begin position="1515"/>
        <end position="1554"/>
    </location>
</feature>